<evidence type="ECO:0000256" key="1">
    <source>
        <dbReference type="ARBA" id="ARBA00008018"/>
    </source>
</evidence>
<dbReference type="GO" id="GO:0005737">
    <property type="term" value="C:cytoplasm"/>
    <property type="evidence" value="ECO:0007669"/>
    <property type="project" value="UniProtKB-SubCell"/>
</dbReference>
<name>D2EFC9_PARA4</name>
<keyword evidence="2 5" id="KW-0158">Chromosome</keyword>
<dbReference type="Proteomes" id="UP000009375">
    <property type="component" value="Unassembled WGS sequence"/>
</dbReference>
<dbReference type="InterPro" id="IPR013795">
    <property type="entry name" value="DNA/RNA-bd_Alba"/>
</dbReference>
<evidence type="ECO:0000256" key="3">
    <source>
        <dbReference type="ARBA" id="ARBA00022490"/>
    </source>
</evidence>
<keyword evidence="3 5" id="KW-0963">Cytoplasm</keyword>
<dbReference type="GO" id="GO:0003723">
    <property type="term" value="F:RNA binding"/>
    <property type="evidence" value="ECO:0007669"/>
    <property type="project" value="InterPro"/>
</dbReference>
<dbReference type="GO" id="GO:0005694">
    <property type="term" value="C:chromosome"/>
    <property type="evidence" value="ECO:0007669"/>
    <property type="project" value="UniProtKB-SubCell"/>
</dbReference>
<feature type="domain" description="DNA/RNA-binding protein Alba-like" evidence="6">
    <location>
        <begin position="5"/>
        <end position="66"/>
    </location>
</feature>
<comment type="function">
    <text evidence="5">Binds double-stranded DNA tightly but without sequence specificity. Involved in DNA compaction.</text>
</comment>
<dbReference type="NCBIfam" id="TIGR00285">
    <property type="entry name" value="DNA-binding protein Alba"/>
    <property type="match status" value="1"/>
</dbReference>
<dbReference type="Gene3D" id="3.30.110.20">
    <property type="entry name" value="Alba-like domain"/>
    <property type="match status" value="1"/>
</dbReference>
<dbReference type="Pfam" id="PF01918">
    <property type="entry name" value="Alba"/>
    <property type="match status" value="1"/>
</dbReference>
<dbReference type="GO" id="GO:0030261">
    <property type="term" value="P:chromosome condensation"/>
    <property type="evidence" value="ECO:0007669"/>
    <property type="project" value="UniProtKB-KW"/>
</dbReference>
<dbReference type="SUPFAM" id="SSF82704">
    <property type="entry name" value="AlbA-like"/>
    <property type="match status" value="1"/>
</dbReference>
<dbReference type="GO" id="GO:0003690">
    <property type="term" value="F:double-stranded DNA binding"/>
    <property type="evidence" value="ECO:0007669"/>
    <property type="project" value="UniProtKB-UniRule"/>
</dbReference>
<evidence type="ECO:0000259" key="6">
    <source>
        <dbReference type="Pfam" id="PF01918"/>
    </source>
</evidence>
<accession>D2EFC9</accession>
<dbReference type="InterPro" id="IPR002775">
    <property type="entry name" value="DNA/RNA-bd_Alba-like"/>
</dbReference>
<dbReference type="NCBIfam" id="NF003088">
    <property type="entry name" value="PRK04015.1"/>
    <property type="match status" value="1"/>
</dbReference>
<sequence length="89" mass="9961">MENDIIFVGKKPIMSYVMAILTHLNSGNNQVVIKARGSSISTAVDISQVTMNKFMKDLKVSRIDIGTEELADKEGKKRNVSFISIEMKR</sequence>
<evidence type="ECO:0000256" key="2">
    <source>
        <dbReference type="ARBA" id="ARBA00022454"/>
    </source>
</evidence>
<comment type="PTM">
    <text evidence="5">Acetylated. Acetylation at Lys-10 decreases DNA-binding affinity.</text>
</comment>
<gene>
    <name evidence="5" type="primary">albA</name>
    <name evidence="7" type="ORF">BJBARM4_0447</name>
</gene>
<feature type="modified residue" description="N6-acetyllysine" evidence="5">
    <location>
        <position position="10"/>
    </location>
</feature>
<reference evidence="7 8" key="1">
    <citation type="journal article" date="2010" name="Proc. Natl. Acad. Sci. U.S.A.">
        <title>Enigmatic, ultrasmall, uncultivated Archaea.</title>
        <authorList>
            <person name="Baker B.J."/>
            <person name="Comolli L.R."/>
            <person name="Dick G.J."/>
            <person name="Hauser L.J."/>
            <person name="Hyatt D."/>
            <person name="Dill B.D."/>
            <person name="Land M.L."/>
            <person name="Verberkmoes N.C."/>
            <person name="Hettich R.L."/>
            <person name="Banfield J.F."/>
        </authorList>
    </citation>
    <scope>NUCLEOTIDE SEQUENCE [LARGE SCALE GENOMIC DNA]</scope>
</reference>
<evidence type="ECO:0000256" key="5">
    <source>
        <dbReference type="HAMAP-Rule" id="MF_01122"/>
    </source>
</evidence>
<dbReference type="InterPro" id="IPR036882">
    <property type="entry name" value="Alba-like_dom_sf"/>
</dbReference>
<dbReference type="AlphaFoldDB" id="D2EFC9"/>
<keyword evidence="4 5" id="KW-0238">DNA-binding</keyword>
<dbReference type="PIRSF" id="PIRSF028732">
    <property type="entry name" value="Alba"/>
    <property type="match status" value="1"/>
</dbReference>
<organism evidence="7 8">
    <name type="scientific">Candidatus Parvarchaeum acidiphilum ARMAN-4</name>
    <dbReference type="NCBI Taxonomy" id="662760"/>
    <lineage>
        <taxon>Archaea</taxon>
        <taxon>Candidatus Parvarchaeota</taxon>
        <taxon>Candidatus Parvarchaeum</taxon>
    </lineage>
</organism>
<evidence type="ECO:0000256" key="4">
    <source>
        <dbReference type="ARBA" id="ARBA00023125"/>
    </source>
</evidence>
<proteinExistence type="inferred from homology"/>
<keyword evidence="5" id="KW-0007">Acetylation</keyword>
<comment type="subcellular location">
    <subcellularLocation>
        <location evidence="5">Cytoplasm</location>
    </subcellularLocation>
    <subcellularLocation>
        <location evidence="5">Chromosome</location>
    </subcellularLocation>
</comment>
<keyword evidence="5" id="KW-0226">DNA condensation</keyword>
<dbReference type="EMBL" id="GG730045">
    <property type="protein sequence ID" value="EEZ92934.1"/>
    <property type="molecule type" value="Genomic_DNA"/>
</dbReference>
<protein>
    <recommendedName>
        <fullName evidence="5">DNA/RNA-binding protein Alba</fullName>
    </recommendedName>
</protein>
<dbReference type="HAMAP" id="MF_01122">
    <property type="entry name" value="AlbA"/>
    <property type="match status" value="1"/>
</dbReference>
<evidence type="ECO:0000313" key="8">
    <source>
        <dbReference type="Proteomes" id="UP000009375"/>
    </source>
</evidence>
<comment type="similarity">
    <text evidence="1 5">Belongs to the histone-like Alba family.</text>
</comment>
<evidence type="ECO:0000313" key="7">
    <source>
        <dbReference type="EMBL" id="EEZ92934.1"/>
    </source>
</evidence>